<proteinExistence type="inferred from homology"/>
<dbReference type="GO" id="GO:0003723">
    <property type="term" value="F:RNA binding"/>
    <property type="evidence" value="ECO:0007669"/>
    <property type="project" value="UniProtKB-KW"/>
</dbReference>
<evidence type="ECO:0000256" key="5">
    <source>
        <dbReference type="ARBA" id="ARBA00022679"/>
    </source>
</evidence>
<evidence type="ECO:0000313" key="11">
    <source>
        <dbReference type="Proteomes" id="UP000178435"/>
    </source>
</evidence>
<dbReference type="InterPro" id="IPR019614">
    <property type="entry name" value="SAM-dep_methyl-trfase"/>
</dbReference>
<protein>
    <recommendedName>
        <fullName evidence="9">PUA domain-containing protein</fullName>
    </recommendedName>
</protein>
<evidence type="ECO:0000256" key="4">
    <source>
        <dbReference type="ARBA" id="ARBA00022603"/>
    </source>
</evidence>
<dbReference type="InterPro" id="IPR015947">
    <property type="entry name" value="PUA-like_sf"/>
</dbReference>
<dbReference type="Gene3D" id="3.30.750.80">
    <property type="entry name" value="RNA methyltransferase domain (HRMD) like"/>
    <property type="match status" value="1"/>
</dbReference>
<keyword evidence="3" id="KW-0698">rRNA processing</keyword>
<dbReference type="SMART" id="SM00359">
    <property type="entry name" value="PUA"/>
    <property type="match status" value="1"/>
</dbReference>
<evidence type="ECO:0000256" key="2">
    <source>
        <dbReference type="ARBA" id="ARBA00022490"/>
    </source>
</evidence>
<dbReference type="AlphaFoldDB" id="A0A1F7RZG0"/>
<comment type="caution">
    <text evidence="10">The sequence shown here is derived from an EMBL/GenBank/DDBJ whole genome shotgun (WGS) entry which is preliminary data.</text>
</comment>
<dbReference type="InterPro" id="IPR002478">
    <property type="entry name" value="PUA"/>
</dbReference>
<name>A0A1F7RZG0_9BACT</name>
<feature type="domain" description="PUA" evidence="9">
    <location>
        <begin position="5"/>
        <end position="89"/>
    </location>
</feature>
<comment type="subcellular location">
    <subcellularLocation>
        <location evidence="1">Cytoplasm</location>
    </subcellularLocation>
</comment>
<evidence type="ECO:0000256" key="1">
    <source>
        <dbReference type="ARBA" id="ARBA00004496"/>
    </source>
</evidence>
<dbReference type="SUPFAM" id="SSF88697">
    <property type="entry name" value="PUA domain-like"/>
    <property type="match status" value="1"/>
</dbReference>
<reference evidence="10 11" key="1">
    <citation type="journal article" date="2016" name="Nat. Commun.">
        <title>Thousands of microbial genomes shed light on interconnected biogeochemical processes in an aquifer system.</title>
        <authorList>
            <person name="Anantharaman K."/>
            <person name="Brown C.T."/>
            <person name="Hug L.A."/>
            <person name="Sharon I."/>
            <person name="Castelle C.J."/>
            <person name="Probst A.J."/>
            <person name="Thomas B.C."/>
            <person name="Singh A."/>
            <person name="Wilkins M.J."/>
            <person name="Karaoz U."/>
            <person name="Brodie E.L."/>
            <person name="Williams K.H."/>
            <person name="Hubbard S.S."/>
            <person name="Banfield J.F."/>
        </authorList>
    </citation>
    <scope>NUCLEOTIDE SEQUENCE [LARGE SCALE GENOMIC DNA]</scope>
</reference>
<dbReference type="PANTHER" id="PTHR42873">
    <property type="entry name" value="RIBOSOMAL RNA LARGE SUBUNIT METHYLTRANSFERASE"/>
    <property type="match status" value="1"/>
</dbReference>
<dbReference type="Gene3D" id="2.30.130.10">
    <property type="entry name" value="PUA domain"/>
    <property type="match status" value="1"/>
</dbReference>
<evidence type="ECO:0000313" key="10">
    <source>
        <dbReference type="EMBL" id="OGL46943.1"/>
    </source>
</evidence>
<dbReference type="GO" id="GO:0032259">
    <property type="term" value="P:methylation"/>
    <property type="evidence" value="ECO:0007669"/>
    <property type="project" value="UniProtKB-KW"/>
</dbReference>
<dbReference type="Proteomes" id="UP000178435">
    <property type="component" value="Unassembled WGS sequence"/>
</dbReference>
<sequence length="335" mass="37915">MNPNTRARVTDRCAKRLSTGHLWVFDNEIKGIEGSYENGDIISVTDGKGRFIGKGFINDHSTITIRLLTFSDEEVNRNFFKRRIENALRHRLSLGWSQDDSFRIVSSEGDFLPGLIVDKYGNVLSLQLTTLGMDRLKDQIVAILKETFFPEAIIERSDIEVRTKEGLKQRKEVLYGSIEKKLLLKQDGISFSIDLLEGHKTGFYLDQRENRKVIKPFVAGKKVLDCFSYTGAFALYAAYYGAKKVVAVEDSGKVISSLKENIELNGFENKIEVIKADAFKWMREIYKKGERFGCVILDPPSFVKSKGARDGAQRGYKDINLLGLKLLDDGGYLIT</sequence>
<dbReference type="Gene3D" id="3.40.50.150">
    <property type="entry name" value="Vaccinia Virus protein VP39"/>
    <property type="match status" value="1"/>
</dbReference>
<dbReference type="InterPro" id="IPR029063">
    <property type="entry name" value="SAM-dependent_MTases_sf"/>
</dbReference>
<evidence type="ECO:0000256" key="6">
    <source>
        <dbReference type="ARBA" id="ARBA00022691"/>
    </source>
</evidence>
<dbReference type="PANTHER" id="PTHR42873:SF1">
    <property type="entry name" value="S-ADENOSYLMETHIONINE-DEPENDENT METHYLTRANSFERASE DOMAIN-CONTAINING PROTEIN"/>
    <property type="match status" value="1"/>
</dbReference>
<dbReference type="GO" id="GO:0005737">
    <property type="term" value="C:cytoplasm"/>
    <property type="evidence" value="ECO:0007669"/>
    <property type="project" value="UniProtKB-SubCell"/>
</dbReference>
<dbReference type="EMBL" id="MGDF01000027">
    <property type="protein sequence ID" value="OGL46943.1"/>
    <property type="molecule type" value="Genomic_DNA"/>
</dbReference>
<dbReference type="CDD" id="cd02440">
    <property type="entry name" value="AdoMet_MTases"/>
    <property type="match status" value="1"/>
</dbReference>
<organism evidence="10 11">
    <name type="scientific">Candidatus Schekmanbacteria bacterium RBG_16_38_11</name>
    <dbReference type="NCBI Taxonomy" id="1817880"/>
    <lineage>
        <taxon>Bacteria</taxon>
        <taxon>Candidatus Schekmaniibacteriota</taxon>
    </lineage>
</organism>
<keyword evidence="6" id="KW-0949">S-adenosyl-L-methionine</keyword>
<evidence type="ECO:0000256" key="3">
    <source>
        <dbReference type="ARBA" id="ARBA00022552"/>
    </source>
</evidence>
<gene>
    <name evidence="10" type="ORF">A2149_01790</name>
</gene>
<dbReference type="CDD" id="cd11572">
    <property type="entry name" value="RlmI_M_like"/>
    <property type="match status" value="1"/>
</dbReference>
<keyword evidence="4" id="KW-0489">Methyltransferase</keyword>
<dbReference type="PROSITE" id="PS50890">
    <property type="entry name" value="PUA"/>
    <property type="match status" value="1"/>
</dbReference>
<dbReference type="GO" id="GO:0006364">
    <property type="term" value="P:rRNA processing"/>
    <property type="evidence" value="ECO:0007669"/>
    <property type="project" value="UniProtKB-KW"/>
</dbReference>
<accession>A0A1F7RZG0</accession>
<keyword evidence="7" id="KW-0694">RNA-binding</keyword>
<evidence type="ECO:0000259" key="9">
    <source>
        <dbReference type="SMART" id="SM00359"/>
    </source>
</evidence>
<dbReference type="Pfam" id="PF17785">
    <property type="entry name" value="PUA_3"/>
    <property type="match status" value="1"/>
</dbReference>
<feature type="non-terminal residue" evidence="10">
    <location>
        <position position="335"/>
    </location>
</feature>
<evidence type="ECO:0000256" key="8">
    <source>
        <dbReference type="ARBA" id="ARBA00038091"/>
    </source>
</evidence>
<dbReference type="SUPFAM" id="SSF53335">
    <property type="entry name" value="S-adenosyl-L-methionine-dependent methyltransferases"/>
    <property type="match status" value="1"/>
</dbReference>
<dbReference type="InterPro" id="IPR041532">
    <property type="entry name" value="RlmI-like_PUA"/>
</dbReference>
<keyword evidence="2" id="KW-0963">Cytoplasm</keyword>
<dbReference type="InterPro" id="IPR036974">
    <property type="entry name" value="PUA_sf"/>
</dbReference>
<keyword evidence="5" id="KW-0808">Transferase</keyword>
<comment type="similarity">
    <text evidence="8">Belongs to the methyltransferase superfamily. RlmI family.</text>
</comment>
<dbReference type="CDD" id="cd21153">
    <property type="entry name" value="PUA_RlmI"/>
    <property type="match status" value="1"/>
</dbReference>
<dbReference type="GO" id="GO:0008168">
    <property type="term" value="F:methyltransferase activity"/>
    <property type="evidence" value="ECO:0007669"/>
    <property type="project" value="UniProtKB-KW"/>
</dbReference>
<dbReference type="Pfam" id="PF10672">
    <property type="entry name" value="Methyltrans_SAM"/>
    <property type="match status" value="1"/>
</dbReference>
<evidence type="ECO:0000256" key="7">
    <source>
        <dbReference type="ARBA" id="ARBA00022884"/>
    </source>
</evidence>